<evidence type="ECO:0000313" key="2">
    <source>
        <dbReference type="Proteomes" id="UP000814140"/>
    </source>
</evidence>
<organism evidence="1 2">
    <name type="scientific">Artomyces pyxidatus</name>
    <dbReference type="NCBI Taxonomy" id="48021"/>
    <lineage>
        <taxon>Eukaryota</taxon>
        <taxon>Fungi</taxon>
        <taxon>Dikarya</taxon>
        <taxon>Basidiomycota</taxon>
        <taxon>Agaricomycotina</taxon>
        <taxon>Agaricomycetes</taxon>
        <taxon>Russulales</taxon>
        <taxon>Auriscalpiaceae</taxon>
        <taxon>Artomyces</taxon>
    </lineage>
</organism>
<feature type="non-terminal residue" evidence="1">
    <location>
        <position position="70"/>
    </location>
</feature>
<protein>
    <submittedName>
        <fullName evidence="1">Uncharacterized protein</fullName>
    </submittedName>
</protein>
<sequence>MDDNAPPVRILTVSTKKLSTKAAHATLAQFLEDFQERSSTIKGGDNTVTVQLQKLSMALQEERRRRRDVE</sequence>
<keyword evidence="2" id="KW-1185">Reference proteome</keyword>
<dbReference type="EMBL" id="MU277244">
    <property type="protein sequence ID" value="KAI0057639.1"/>
    <property type="molecule type" value="Genomic_DNA"/>
</dbReference>
<accession>A0ACB8SM33</accession>
<reference evidence="1" key="2">
    <citation type="journal article" date="2022" name="New Phytol.">
        <title>Evolutionary transition to the ectomycorrhizal habit in the genomes of a hyperdiverse lineage of mushroom-forming fungi.</title>
        <authorList>
            <person name="Looney B."/>
            <person name="Miyauchi S."/>
            <person name="Morin E."/>
            <person name="Drula E."/>
            <person name="Courty P.E."/>
            <person name="Kohler A."/>
            <person name="Kuo A."/>
            <person name="LaButti K."/>
            <person name="Pangilinan J."/>
            <person name="Lipzen A."/>
            <person name="Riley R."/>
            <person name="Andreopoulos W."/>
            <person name="He G."/>
            <person name="Johnson J."/>
            <person name="Nolan M."/>
            <person name="Tritt A."/>
            <person name="Barry K.W."/>
            <person name="Grigoriev I.V."/>
            <person name="Nagy L.G."/>
            <person name="Hibbett D."/>
            <person name="Henrissat B."/>
            <person name="Matheny P.B."/>
            <person name="Labbe J."/>
            <person name="Martin F.M."/>
        </authorList>
    </citation>
    <scope>NUCLEOTIDE SEQUENCE</scope>
    <source>
        <strain evidence="1">HHB10654</strain>
    </source>
</reference>
<reference evidence="1" key="1">
    <citation type="submission" date="2021-03" db="EMBL/GenBank/DDBJ databases">
        <authorList>
            <consortium name="DOE Joint Genome Institute"/>
            <person name="Ahrendt S."/>
            <person name="Looney B.P."/>
            <person name="Miyauchi S."/>
            <person name="Morin E."/>
            <person name="Drula E."/>
            <person name="Courty P.E."/>
            <person name="Chicoki N."/>
            <person name="Fauchery L."/>
            <person name="Kohler A."/>
            <person name="Kuo A."/>
            <person name="Labutti K."/>
            <person name="Pangilinan J."/>
            <person name="Lipzen A."/>
            <person name="Riley R."/>
            <person name="Andreopoulos W."/>
            <person name="He G."/>
            <person name="Johnson J."/>
            <person name="Barry K.W."/>
            <person name="Grigoriev I.V."/>
            <person name="Nagy L."/>
            <person name="Hibbett D."/>
            <person name="Henrissat B."/>
            <person name="Matheny P.B."/>
            <person name="Labbe J."/>
            <person name="Martin F."/>
        </authorList>
    </citation>
    <scope>NUCLEOTIDE SEQUENCE</scope>
    <source>
        <strain evidence="1">HHB10654</strain>
    </source>
</reference>
<dbReference type="Proteomes" id="UP000814140">
    <property type="component" value="Unassembled WGS sequence"/>
</dbReference>
<name>A0ACB8SM33_9AGAM</name>
<evidence type="ECO:0000313" key="1">
    <source>
        <dbReference type="EMBL" id="KAI0057639.1"/>
    </source>
</evidence>
<gene>
    <name evidence="1" type="ORF">BV25DRAFT_1762654</name>
</gene>
<comment type="caution">
    <text evidence="1">The sequence shown here is derived from an EMBL/GenBank/DDBJ whole genome shotgun (WGS) entry which is preliminary data.</text>
</comment>
<proteinExistence type="predicted"/>